<dbReference type="Gene3D" id="2.130.10.10">
    <property type="entry name" value="YVTN repeat-like/Quinoprotein amine dehydrogenase"/>
    <property type="match status" value="2"/>
</dbReference>
<feature type="signal peptide" evidence="1">
    <location>
        <begin position="1"/>
        <end position="25"/>
    </location>
</feature>
<sequence length="384" mass="40107">MKKNKLFSGLVCFICSLFMMVSAQATSIPLWTFTPLTPTTIQVPTNSTAIVQYTVTNMSSKLHTLMMVPISGITQITSAGSCPNPFVLAPTQSCTLSLQVNGNYPVLGGPLVCQQDPNGYPNPHQCYHPYPANLLNIGLTSPQVPTLYAGTQIGHLYYSINNGATWTATTPPAKGNAINSVVATSALLYAGIANGTVYSSTDHGNTWSAIATPAPGFAITSLYISTTTLYIASANGNIFICTLNGSYCTPTNAPAPGFAVNGIFVSANALYAASANGNVYYSNNNGFSWTAINGQVDGNAVNSVYVAANTLYVGTANDYIYTSTSLTGGGTWKPYAHTAYSLFVSADGSVVGAGTEGGYLYSLSAGEELGFVTYSPINSVFLLG</sequence>
<dbReference type="OrthoDB" id="5642345at2"/>
<dbReference type="InterPro" id="IPR036278">
    <property type="entry name" value="Sialidase_sf"/>
</dbReference>
<dbReference type="CDD" id="cd15482">
    <property type="entry name" value="Sialidase_non-viral"/>
    <property type="match status" value="1"/>
</dbReference>
<keyword evidence="1" id="KW-0732">Signal</keyword>
<protein>
    <submittedName>
        <fullName evidence="2">Uncharacterized protein</fullName>
    </submittedName>
</protein>
<gene>
    <name evidence="2" type="ORF">BN59_01626</name>
</gene>
<organism evidence="2 3">
    <name type="scientific">Legionella massiliensis</name>
    <dbReference type="NCBI Taxonomy" id="1034943"/>
    <lineage>
        <taxon>Bacteria</taxon>
        <taxon>Pseudomonadati</taxon>
        <taxon>Pseudomonadota</taxon>
        <taxon>Gammaproteobacteria</taxon>
        <taxon>Legionellales</taxon>
        <taxon>Legionellaceae</taxon>
        <taxon>Legionella</taxon>
    </lineage>
</organism>
<evidence type="ECO:0000313" key="2">
    <source>
        <dbReference type="EMBL" id="CDZ77343.1"/>
    </source>
</evidence>
<evidence type="ECO:0000313" key="3">
    <source>
        <dbReference type="Proteomes" id="UP000044071"/>
    </source>
</evidence>
<evidence type="ECO:0000256" key="1">
    <source>
        <dbReference type="SAM" id="SignalP"/>
    </source>
</evidence>
<dbReference type="SUPFAM" id="SSF50939">
    <property type="entry name" value="Sialidases"/>
    <property type="match status" value="1"/>
</dbReference>
<feature type="chain" id="PRO_5009744135" evidence="1">
    <location>
        <begin position="26"/>
        <end position="384"/>
    </location>
</feature>
<reference evidence="2 3" key="1">
    <citation type="submission" date="2014-06" db="EMBL/GenBank/DDBJ databases">
        <authorList>
            <person name="Urmite Genomes Urmite Genomes"/>
        </authorList>
    </citation>
    <scope>NUCLEOTIDE SEQUENCE [LARGE SCALE GENOMIC DNA]</scope>
</reference>
<dbReference type="EMBL" id="CCSB01000002">
    <property type="protein sequence ID" value="CDZ77343.1"/>
    <property type="molecule type" value="Genomic_DNA"/>
</dbReference>
<dbReference type="STRING" id="1034943.BN59_01626"/>
<name>A0A078KZW3_9GAMM</name>
<dbReference type="AlphaFoldDB" id="A0A078KZW3"/>
<accession>A0A078KZW3</accession>
<dbReference type="InterPro" id="IPR015943">
    <property type="entry name" value="WD40/YVTN_repeat-like_dom_sf"/>
</dbReference>
<dbReference type="eggNOG" id="COG4447">
    <property type="taxonomic scope" value="Bacteria"/>
</dbReference>
<proteinExistence type="predicted"/>
<dbReference type="Proteomes" id="UP000044071">
    <property type="component" value="Unassembled WGS sequence"/>
</dbReference>
<dbReference type="RefSeq" id="WP_043873896.1">
    <property type="nucleotide sequence ID" value="NZ_CCVW01000002.1"/>
</dbReference>
<keyword evidence="3" id="KW-1185">Reference proteome</keyword>